<organism evidence="1 2">
    <name type="scientific">Kytococcus sedentarius (strain ATCC 14392 / DSM 20547 / JCM 11482 / CCUG 33030 / NBRC 15357 / NCTC 11040 / CCM 314 / 541)</name>
    <name type="common">Micrococcus sedentarius</name>
    <dbReference type="NCBI Taxonomy" id="478801"/>
    <lineage>
        <taxon>Bacteria</taxon>
        <taxon>Bacillati</taxon>
        <taxon>Actinomycetota</taxon>
        <taxon>Actinomycetes</taxon>
        <taxon>Micrococcales</taxon>
        <taxon>Kytococcaceae</taxon>
        <taxon>Kytococcus</taxon>
    </lineage>
</organism>
<accession>C7NLW3</accession>
<gene>
    <name evidence="1" type="ordered locus">Ksed_22290</name>
</gene>
<dbReference type="AlphaFoldDB" id="C7NLW3"/>
<dbReference type="EMBL" id="CP001686">
    <property type="protein sequence ID" value="ACV07212.1"/>
    <property type="molecule type" value="Genomic_DNA"/>
</dbReference>
<protein>
    <submittedName>
        <fullName evidence="1">Uncharacterized protein</fullName>
    </submittedName>
</protein>
<dbReference type="KEGG" id="kse:Ksed_22290"/>
<dbReference type="Proteomes" id="UP000006666">
    <property type="component" value="Chromosome"/>
</dbReference>
<dbReference type="STRING" id="478801.Ksed_22290"/>
<sequence length="162" mass="16127">MRPGQGIGEGVAAPQLQGRGQLLLRAVLPAGLREGRPGLAHVGAEALQVELHRIGQAVGAGGVDDRRPVRAGQGPADAGAAALHLVVGARGRVLRPQGLDDLVGRHGARCTGGQQLQHAALAPGELVGPAGVVGDHQGPQNGEVHVSPLGRHHGGAAVMGAA</sequence>
<evidence type="ECO:0000313" key="2">
    <source>
        <dbReference type="Proteomes" id="UP000006666"/>
    </source>
</evidence>
<dbReference type="HOGENOM" id="CLU_1633260_0_0_11"/>
<keyword evidence="2" id="KW-1185">Reference proteome</keyword>
<proteinExistence type="predicted"/>
<evidence type="ECO:0000313" key="1">
    <source>
        <dbReference type="EMBL" id="ACV07212.1"/>
    </source>
</evidence>
<name>C7NLW3_KYTSD</name>
<reference evidence="1 2" key="1">
    <citation type="journal article" date="2009" name="Stand. Genomic Sci.">
        <title>Complete genome sequence of Kytococcus sedentarius type strain (541).</title>
        <authorList>
            <person name="Sims D."/>
            <person name="Brettin T."/>
            <person name="Detter J.C."/>
            <person name="Han C."/>
            <person name="Lapidus A."/>
            <person name="Copeland A."/>
            <person name="Glavina Del Rio T."/>
            <person name="Nolan M."/>
            <person name="Chen F."/>
            <person name="Lucas S."/>
            <person name="Tice H."/>
            <person name="Cheng J.F."/>
            <person name="Bruce D."/>
            <person name="Goodwin L."/>
            <person name="Pitluck S."/>
            <person name="Ovchinnikova G."/>
            <person name="Pati A."/>
            <person name="Ivanova N."/>
            <person name="Mavrommatis K."/>
            <person name="Chen A."/>
            <person name="Palaniappan K."/>
            <person name="D'haeseleer P."/>
            <person name="Chain P."/>
            <person name="Bristow J."/>
            <person name="Eisen J.A."/>
            <person name="Markowitz V."/>
            <person name="Hugenholtz P."/>
            <person name="Schneider S."/>
            <person name="Goker M."/>
            <person name="Pukall R."/>
            <person name="Kyrpides N.C."/>
            <person name="Klenk H.P."/>
        </authorList>
    </citation>
    <scope>NUCLEOTIDE SEQUENCE [LARGE SCALE GENOMIC DNA]</scope>
    <source>
        <strain evidence="2">ATCC 14392 / DSM 20547 / JCM 11482 / CCUG 33030 / NBRC 15357 / NCTC 11040 / CCM 314 / 541</strain>
    </source>
</reference>